<name>A0A0G0HBQ1_9BACT</name>
<dbReference type="AlphaFoldDB" id="A0A0G0HBQ1"/>
<dbReference type="PANTHER" id="PTHR45947:SF3">
    <property type="entry name" value="SULFOQUINOVOSYL TRANSFERASE SQD2"/>
    <property type="match status" value="1"/>
</dbReference>
<feature type="domain" description="Glycosyltransferase subfamily 4-like N-terminal" evidence="2">
    <location>
        <begin position="20"/>
        <end position="198"/>
    </location>
</feature>
<dbReference type="InterPro" id="IPR028098">
    <property type="entry name" value="Glyco_trans_4-like_N"/>
</dbReference>
<dbReference type="PANTHER" id="PTHR45947">
    <property type="entry name" value="SULFOQUINOVOSYL TRANSFERASE SQD2"/>
    <property type="match status" value="1"/>
</dbReference>
<dbReference type="Proteomes" id="UP000034852">
    <property type="component" value="Unassembled WGS sequence"/>
</dbReference>
<dbReference type="GO" id="GO:0016757">
    <property type="term" value="F:glycosyltransferase activity"/>
    <property type="evidence" value="ECO:0007669"/>
    <property type="project" value="InterPro"/>
</dbReference>
<dbReference type="InterPro" id="IPR050194">
    <property type="entry name" value="Glycosyltransferase_grp1"/>
</dbReference>
<organism evidence="3 4">
    <name type="scientific">candidate division WS6 bacterium GW2011_GWA2_37_6</name>
    <dbReference type="NCBI Taxonomy" id="1619087"/>
    <lineage>
        <taxon>Bacteria</taxon>
        <taxon>Candidatus Dojkabacteria</taxon>
    </lineage>
</organism>
<keyword evidence="3" id="KW-0808">Transferase</keyword>
<dbReference type="InterPro" id="IPR001296">
    <property type="entry name" value="Glyco_trans_1"/>
</dbReference>
<feature type="domain" description="Glycosyl transferase family 1" evidence="1">
    <location>
        <begin position="203"/>
        <end position="353"/>
    </location>
</feature>
<evidence type="ECO:0000259" key="2">
    <source>
        <dbReference type="Pfam" id="PF13439"/>
    </source>
</evidence>
<evidence type="ECO:0000259" key="1">
    <source>
        <dbReference type="Pfam" id="PF00534"/>
    </source>
</evidence>
<dbReference type="Pfam" id="PF13439">
    <property type="entry name" value="Glyco_transf_4"/>
    <property type="match status" value="1"/>
</dbReference>
<gene>
    <name evidence="3" type="ORF">US52_C0012G0010</name>
</gene>
<dbReference type="EMBL" id="LBTH01000012">
    <property type="protein sequence ID" value="KKQ35985.1"/>
    <property type="molecule type" value="Genomic_DNA"/>
</dbReference>
<dbReference type="SUPFAM" id="SSF53756">
    <property type="entry name" value="UDP-Glycosyltransferase/glycogen phosphorylase"/>
    <property type="match status" value="1"/>
</dbReference>
<dbReference type="Gene3D" id="3.40.50.2000">
    <property type="entry name" value="Glycogen Phosphorylase B"/>
    <property type="match status" value="2"/>
</dbReference>
<sequence>MKSVEKDLKVAITHDYLIEYGGAEVVLRELLKLFPKADLYTAIYKEDKSQRELWIEVSRHKIYTSFVNKLPLKKIFWKILLPLHIRFFRNLDLSGYDLVISSSAGFAKFIEVKAPTKHIAYIHTPPRFLWGFETSFFHKIPFPIKALLKPILKKWNKLDYYYARKASLVVTNSRNIQEKIHKCYGINAKIVYPPVDIESILKAQEEPKQNFYLVVSRLHKYKNIDLIIKAFNKNRHKLIIVGDGPERKYLKEIAGSNIEFEGFIDEQAKIRLLKQAKAFLFAAEEDFGIVMVEALAAGTPVIAYAKGGALEIIKEGSNGIFFSKQDPDLVNDSIIALEKLSFRKSDIVQSARNFSSQIFEQKIEELIAFL</sequence>
<reference evidence="3 4" key="1">
    <citation type="journal article" date="2015" name="Nature">
        <title>rRNA introns, odd ribosomes, and small enigmatic genomes across a large radiation of phyla.</title>
        <authorList>
            <person name="Brown C.T."/>
            <person name="Hug L.A."/>
            <person name="Thomas B.C."/>
            <person name="Sharon I."/>
            <person name="Castelle C.J."/>
            <person name="Singh A."/>
            <person name="Wilkins M.J."/>
            <person name="Williams K.H."/>
            <person name="Banfield J.F."/>
        </authorList>
    </citation>
    <scope>NUCLEOTIDE SEQUENCE [LARGE SCALE GENOMIC DNA]</scope>
</reference>
<dbReference type="Pfam" id="PF00534">
    <property type="entry name" value="Glycos_transf_1"/>
    <property type="match status" value="1"/>
</dbReference>
<protein>
    <submittedName>
        <fullName evidence="3">Glycosyl transferase group 1</fullName>
    </submittedName>
</protein>
<evidence type="ECO:0000313" key="4">
    <source>
        <dbReference type="Proteomes" id="UP000034852"/>
    </source>
</evidence>
<evidence type="ECO:0000313" key="3">
    <source>
        <dbReference type="EMBL" id="KKQ35985.1"/>
    </source>
</evidence>
<accession>A0A0G0HBQ1</accession>
<comment type="caution">
    <text evidence="3">The sequence shown here is derived from an EMBL/GenBank/DDBJ whole genome shotgun (WGS) entry which is preliminary data.</text>
</comment>
<proteinExistence type="predicted"/>